<keyword evidence="3" id="KW-1003">Cell membrane</keyword>
<evidence type="ECO:0000256" key="5">
    <source>
        <dbReference type="ARBA" id="ARBA00022618"/>
    </source>
</evidence>
<evidence type="ECO:0000256" key="3">
    <source>
        <dbReference type="ARBA" id="ARBA00022475"/>
    </source>
</evidence>
<keyword evidence="10" id="KW-0653">Protein transport</keyword>
<sequence length="143" mass="15765">MAIKLAGSNRKSKRAVVSEINVTPLVDVMLVLLIIFMITSPMLVSGVNVDLPETNSSPISGQDEPLVVTINNKGEVFLLETPIERKYLTDKLVNITKEKKDTRIFVRGDKNVSYGEVVEIVSEIHAAGFSRVALISNIKNNEK</sequence>
<dbReference type="InterPro" id="IPR014168">
    <property type="entry name" value="Tol-Pal_TolR"/>
</dbReference>
<feature type="transmembrane region" description="Helical" evidence="11">
    <location>
        <begin position="21"/>
        <end position="44"/>
    </location>
</feature>
<keyword evidence="10" id="KW-0813">Transport</keyword>
<keyword evidence="6 10" id="KW-0812">Transmembrane</keyword>
<evidence type="ECO:0000256" key="6">
    <source>
        <dbReference type="ARBA" id="ARBA00022692"/>
    </source>
</evidence>
<keyword evidence="4" id="KW-0997">Cell inner membrane</keyword>
<dbReference type="Proteomes" id="UP000001951">
    <property type="component" value="Chromosome"/>
</dbReference>
<evidence type="ECO:0000256" key="9">
    <source>
        <dbReference type="ARBA" id="ARBA00023306"/>
    </source>
</evidence>
<keyword evidence="7 11" id="KW-1133">Transmembrane helix</keyword>
<evidence type="ECO:0000256" key="8">
    <source>
        <dbReference type="ARBA" id="ARBA00023136"/>
    </source>
</evidence>
<evidence type="ECO:0000313" key="12">
    <source>
        <dbReference type="EMBL" id="ABE04347.1"/>
    </source>
</evidence>
<dbReference type="eggNOG" id="COG0848">
    <property type="taxonomic scope" value="Bacteria"/>
</dbReference>
<keyword evidence="8 11" id="KW-0472">Membrane</keyword>
<keyword evidence="5" id="KW-0132">Cell division</keyword>
<comment type="subcellular location">
    <subcellularLocation>
        <location evidence="1">Cell membrane</location>
        <topology evidence="1">Single-pass membrane protein</topology>
    </subcellularLocation>
    <subcellularLocation>
        <location evidence="10">Cell membrane</location>
        <topology evidence="10">Single-pass type II membrane protein</topology>
    </subcellularLocation>
</comment>
<evidence type="ECO:0000313" key="13">
    <source>
        <dbReference type="Proteomes" id="UP000001951"/>
    </source>
</evidence>
<dbReference type="Pfam" id="PF02472">
    <property type="entry name" value="ExbD"/>
    <property type="match status" value="1"/>
</dbReference>
<accession>Q1RJW7</accession>
<dbReference type="RefSeq" id="WP_011476959.1">
    <property type="nucleotide sequence ID" value="NC_007940.1"/>
</dbReference>
<keyword evidence="9" id="KW-0131">Cell cycle</keyword>
<dbReference type="GO" id="GO:0022857">
    <property type="term" value="F:transmembrane transporter activity"/>
    <property type="evidence" value="ECO:0007669"/>
    <property type="project" value="InterPro"/>
</dbReference>
<dbReference type="Gene3D" id="3.30.420.270">
    <property type="match status" value="1"/>
</dbReference>
<dbReference type="PANTHER" id="PTHR30558:SF7">
    <property type="entry name" value="TOL-PAL SYSTEM PROTEIN TOLR"/>
    <property type="match status" value="1"/>
</dbReference>
<evidence type="ECO:0000256" key="7">
    <source>
        <dbReference type="ARBA" id="ARBA00022989"/>
    </source>
</evidence>
<gene>
    <name evidence="12" type="primary">tolR</name>
    <name evidence="12" type="ordered locus">RBE_0266</name>
</gene>
<organism evidence="12 13">
    <name type="scientific">Rickettsia bellii (strain RML369-C)</name>
    <dbReference type="NCBI Taxonomy" id="336407"/>
    <lineage>
        <taxon>Bacteria</taxon>
        <taxon>Pseudomonadati</taxon>
        <taxon>Pseudomonadota</taxon>
        <taxon>Alphaproteobacteria</taxon>
        <taxon>Rickettsiales</taxon>
        <taxon>Rickettsiaceae</taxon>
        <taxon>Rickettsieae</taxon>
        <taxon>Rickettsia</taxon>
        <taxon>belli group</taxon>
    </lineage>
</organism>
<dbReference type="EMBL" id="CP000087">
    <property type="protein sequence ID" value="ABE04347.1"/>
    <property type="molecule type" value="Genomic_DNA"/>
</dbReference>
<evidence type="ECO:0000256" key="4">
    <source>
        <dbReference type="ARBA" id="ARBA00022519"/>
    </source>
</evidence>
<dbReference type="OrthoDB" id="9798629at2"/>
<proteinExistence type="inferred from homology"/>
<dbReference type="NCBIfam" id="TIGR02801">
    <property type="entry name" value="tolR"/>
    <property type="match status" value="1"/>
</dbReference>
<evidence type="ECO:0000256" key="11">
    <source>
        <dbReference type="SAM" id="Phobius"/>
    </source>
</evidence>
<dbReference type="KEGG" id="rbe:RBE_0266"/>
<dbReference type="PANTHER" id="PTHR30558">
    <property type="entry name" value="EXBD MEMBRANE COMPONENT OF PMF-DRIVEN MACROMOLECULE IMPORT SYSTEM"/>
    <property type="match status" value="1"/>
</dbReference>
<protein>
    <submittedName>
        <fullName evidence="12">TolR</fullName>
    </submittedName>
</protein>
<reference evidence="12 13" key="1">
    <citation type="journal article" date="2006" name="PLoS Genet.">
        <title>Genome sequence of Rickettsia bellii illuminates the role of amoebae in gene exchanges between intracellular pathogens.</title>
        <authorList>
            <person name="Ogata H."/>
            <person name="La Scola B."/>
            <person name="Audic S."/>
            <person name="Renesto P."/>
            <person name="Blanc G."/>
            <person name="Robert C."/>
            <person name="Fournier P.-E."/>
            <person name="Claverie J.-M."/>
            <person name="Raoult D."/>
        </authorList>
    </citation>
    <scope>NUCLEOTIDE SEQUENCE [LARGE SCALE GENOMIC DNA]</scope>
    <source>
        <strain evidence="12 13">RML369-C</strain>
    </source>
</reference>
<evidence type="ECO:0000256" key="2">
    <source>
        <dbReference type="ARBA" id="ARBA00005811"/>
    </source>
</evidence>
<dbReference type="AlphaFoldDB" id="Q1RJW7"/>
<comment type="similarity">
    <text evidence="2 10">Belongs to the ExbD/TolR family.</text>
</comment>
<dbReference type="GO" id="GO:0005886">
    <property type="term" value="C:plasma membrane"/>
    <property type="evidence" value="ECO:0007669"/>
    <property type="project" value="UniProtKB-SubCell"/>
</dbReference>
<dbReference type="InterPro" id="IPR003400">
    <property type="entry name" value="ExbD"/>
</dbReference>
<dbReference type="GO" id="GO:0051301">
    <property type="term" value="P:cell division"/>
    <property type="evidence" value="ECO:0007669"/>
    <property type="project" value="UniProtKB-KW"/>
</dbReference>
<dbReference type="HOGENOM" id="CLU_085305_1_3_5"/>
<evidence type="ECO:0000256" key="1">
    <source>
        <dbReference type="ARBA" id="ARBA00004162"/>
    </source>
</evidence>
<dbReference type="GO" id="GO:0015031">
    <property type="term" value="P:protein transport"/>
    <property type="evidence" value="ECO:0007669"/>
    <property type="project" value="UniProtKB-KW"/>
</dbReference>
<name>Q1RJW7_RICBR</name>
<evidence type="ECO:0000256" key="10">
    <source>
        <dbReference type="RuleBase" id="RU003879"/>
    </source>
</evidence>